<sequence length="148" mass="17015">MSVELMMSSIPKMGNTMICGKSKYLLDCCKIDFLRLNPANMKALEQLERLKRMNQLIKAESTGTPDEFSNWLGISRRQLYSDIEYINDIGVKISYSKNRRTFYYCNAHELEISVSLKVISKETIRTIDGGFLNKKLLCAFFVHGTNLI</sequence>
<dbReference type="Proteomes" id="UP000428260">
    <property type="component" value="Chromosome"/>
</dbReference>
<protein>
    <submittedName>
        <fullName evidence="1">HTH domain-containing protein</fullName>
    </submittedName>
</protein>
<dbReference type="Gene3D" id="1.10.10.10">
    <property type="entry name" value="Winged helix-like DNA-binding domain superfamily/Winged helix DNA-binding domain"/>
    <property type="match status" value="1"/>
</dbReference>
<dbReference type="KEGG" id="mcos:GM418_07945"/>
<evidence type="ECO:0000313" key="1">
    <source>
        <dbReference type="EMBL" id="QGY43594.1"/>
    </source>
</evidence>
<dbReference type="InterPro" id="IPR036388">
    <property type="entry name" value="WH-like_DNA-bd_sf"/>
</dbReference>
<keyword evidence="2" id="KW-1185">Reference proteome</keyword>
<name>A0A6I6K108_9BACT</name>
<proteinExistence type="predicted"/>
<reference evidence="1 2" key="1">
    <citation type="submission" date="2019-11" db="EMBL/GenBank/DDBJ databases">
        <authorList>
            <person name="Zheng R.K."/>
            <person name="Sun C.M."/>
        </authorList>
    </citation>
    <scope>NUCLEOTIDE SEQUENCE [LARGE SCALE GENOMIC DNA]</scope>
    <source>
        <strain evidence="1 2">WC007</strain>
    </source>
</reference>
<accession>A0A6I6K108</accession>
<evidence type="ECO:0000313" key="2">
    <source>
        <dbReference type="Proteomes" id="UP000428260"/>
    </source>
</evidence>
<dbReference type="AlphaFoldDB" id="A0A6I6K108"/>
<gene>
    <name evidence="1" type="ORF">GM418_07945</name>
</gene>
<dbReference type="EMBL" id="CP046401">
    <property type="protein sequence ID" value="QGY43594.1"/>
    <property type="molecule type" value="Genomic_DNA"/>
</dbReference>
<organism evidence="1 2">
    <name type="scientific">Maribellus comscasis</name>
    <dbReference type="NCBI Taxonomy" id="2681766"/>
    <lineage>
        <taxon>Bacteria</taxon>
        <taxon>Pseudomonadati</taxon>
        <taxon>Bacteroidota</taxon>
        <taxon>Bacteroidia</taxon>
        <taxon>Marinilabiliales</taxon>
        <taxon>Prolixibacteraceae</taxon>
        <taxon>Maribellus</taxon>
    </lineage>
</organism>